<dbReference type="HOGENOM" id="CLU_1518204_0_0_1"/>
<dbReference type="Proteomes" id="UP000001072">
    <property type="component" value="Unassembled WGS sequence"/>
</dbReference>
<evidence type="ECO:0000313" key="2">
    <source>
        <dbReference type="Proteomes" id="UP000001072"/>
    </source>
</evidence>
<gene>
    <name evidence="1" type="ORF">MELLADRAFT_110988</name>
</gene>
<dbReference type="RefSeq" id="XP_007415327.1">
    <property type="nucleotide sequence ID" value="XM_007415265.1"/>
</dbReference>
<dbReference type="InParanoid" id="F4S1N6"/>
<evidence type="ECO:0000313" key="1">
    <source>
        <dbReference type="EMBL" id="EGG01477.1"/>
    </source>
</evidence>
<dbReference type="EMBL" id="GL883138">
    <property type="protein sequence ID" value="EGG01477.1"/>
    <property type="molecule type" value="Genomic_DNA"/>
</dbReference>
<accession>F4S1N6</accession>
<reference evidence="2" key="1">
    <citation type="journal article" date="2011" name="Proc. Natl. Acad. Sci. U.S.A.">
        <title>Obligate biotrophy features unraveled by the genomic analysis of rust fungi.</title>
        <authorList>
            <person name="Duplessis S."/>
            <person name="Cuomo C.A."/>
            <person name="Lin Y.-C."/>
            <person name="Aerts A."/>
            <person name="Tisserant E."/>
            <person name="Veneault-Fourrey C."/>
            <person name="Joly D.L."/>
            <person name="Hacquard S."/>
            <person name="Amselem J."/>
            <person name="Cantarel B.L."/>
            <person name="Chiu R."/>
            <person name="Coutinho P.M."/>
            <person name="Feau N."/>
            <person name="Field M."/>
            <person name="Frey P."/>
            <person name="Gelhaye E."/>
            <person name="Goldberg J."/>
            <person name="Grabherr M.G."/>
            <person name="Kodira C.D."/>
            <person name="Kohler A."/>
            <person name="Kuees U."/>
            <person name="Lindquist E.A."/>
            <person name="Lucas S.M."/>
            <person name="Mago R."/>
            <person name="Mauceli E."/>
            <person name="Morin E."/>
            <person name="Murat C."/>
            <person name="Pangilinan J.L."/>
            <person name="Park R."/>
            <person name="Pearson M."/>
            <person name="Quesneville H."/>
            <person name="Rouhier N."/>
            <person name="Sakthikumar S."/>
            <person name="Salamov A.A."/>
            <person name="Schmutz J."/>
            <person name="Selles B."/>
            <person name="Shapiro H."/>
            <person name="Tanguay P."/>
            <person name="Tuskan G.A."/>
            <person name="Henrissat B."/>
            <person name="Van de Peer Y."/>
            <person name="Rouze P."/>
            <person name="Ellis J.G."/>
            <person name="Dodds P.N."/>
            <person name="Schein J.E."/>
            <person name="Zhong S."/>
            <person name="Hamelin R.C."/>
            <person name="Grigoriev I.V."/>
            <person name="Szabo L.J."/>
            <person name="Martin F."/>
        </authorList>
    </citation>
    <scope>NUCLEOTIDE SEQUENCE [LARGE SCALE GENOMIC DNA]</scope>
    <source>
        <strain evidence="2">98AG31 / pathotype 3-4-7</strain>
    </source>
</reference>
<dbReference type="GeneID" id="18924250"/>
<protein>
    <submittedName>
        <fullName evidence="1">Uncharacterized protein</fullName>
    </submittedName>
</protein>
<dbReference type="KEGG" id="mlr:MELLADRAFT_110988"/>
<organism evidence="2">
    <name type="scientific">Melampsora larici-populina (strain 98AG31 / pathotype 3-4-7)</name>
    <name type="common">Poplar leaf rust fungus</name>
    <dbReference type="NCBI Taxonomy" id="747676"/>
    <lineage>
        <taxon>Eukaryota</taxon>
        <taxon>Fungi</taxon>
        <taxon>Dikarya</taxon>
        <taxon>Basidiomycota</taxon>
        <taxon>Pucciniomycotina</taxon>
        <taxon>Pucciniomycetes</taxon>
        <taxon>Pucciniales</taxon>
        <taxon>Melampsoraceae</taxon>
        <taxon>Melampsora</taxon>
    </lineage>
</organism>
<dbReference type="VEuPathDB" id="FungiDB:MELLADRAFT_110988"/>
<dbReference type="AlphaFoldDB" id="F4S1N6"/>
<sequence length="177" mass="19796">MLWPTMSGAGLPVSYTMAVPGPVQDVAVFSDLPWSVFQHTGLPQSRRWLGLSPNGIGVQTDGVSVLVKHYRSSRYGLIMDQHRDCHFPSQFPRHRILWTSANATIPNDLFQNGKSGGLGAVFTKSDGGIHRDGSRRVPPRAYIHLRCSRRVPTSRAAIRHSAHSQFPDRQRVTQFLR</sequence>
<name>F4S1N6_MELLP</name>
<keyword evidence="2" id="KW-1185">Reference proteome</keyword>
<proteinExistence type="predicted"/>